<evidence type="ECO:0000313" key="2">
    <source>
        <dbReference type="Proteomes" id="UP000722957"/>
    </source>
</evidence>
<gene>
    <name evidence="1" type="ORF">EAY07_24840</name>
</gene>
<dbReference type="EMBL" id="RDOM01000935">
    <property type="protein sequence ID" value="MBF4275176.1"/>
    <property type="molecule type" value="Genomic_DNA"/>
</dbReference>
<accession>A0ABD4KU95</accession>
<dbReference type="Proteomes" id="UP000722957">
    <property type="component" value="Unassembled WGS sequence"/>
</dbReference>
<sequence>GGSLPYDEQSWMTKAELKHFNCLTDNVDRSIYVDQCIKKKITKGKVINLKSLPPWVSEQIKRVVRKATNLYPSKRYKNATEFKADLHKIRPMTLDWSVCDGIPQLTASTSYRILSAGEVFTVQKKKSGDWRNDKTITGKDLKDL</sequence>
<organism evidence="1 2">
    <name type="scientific">Vibrio anguillarum</name>
    <name type="common">Listonella anguillarum</name>
    <dbReference type="NCBI Taxonomy" id="55601"/>
    <lineage>
        <taxon>Bacteria</taxon>
        <taxon>Pseudomonadati</taxon>
        <taxon>Pseudomonadota</taxon>
        <taxon>Gammaproteobacteria</taxon>
        <taxon>Vibrionales</taxon>
        <taxon>Vibrionaceae</taxon>
        <taxon>Vibrio</taxon>
    </lineage>
</organism>
<evidence type="ECO:0000313" key="1">
    <source>
        <dbReference type="EMBL" id="MBF4275176.1"/>
    </source>
</evidence>
<reference evidence="1 2" key="1">
    <citation type="journal article" date="2021" name="PeerJ">
        <title>Analysis of 44 Vibrio anguillarum genomes reveals high genetic diversity.</title>
        <authorList>
            <person name="Hansen M.J."/>
            <person name="Dalsgaard I."/>
        </authorList>
    </citation>
    <scope>NUCLEOTIDE SEQUENCE [LARGE SCALE GENOMIC DNA]</scope>
    <source>
        <strain evidence="1 2">17-16730-2A</strain>
    </source>
</reference>
<dbReference type="AlphaFoldDB" id="A0ABD4KU95"/>
<comment type="caution">
    <text evidence="1">The sequence shown here is derived from an EMBL/GenBank/DDBJ whole genome shotgun (WGS) entry which is preliminary data.</text>
</comment>
<protein>
    <submittedName>
        <fullName evidence="1">Uncharacterized protein</fullName>
    </submittedName>
</protein>
<proteinExistence type="predicted"/>
<feature type="non-terminal residue" evidence="1">
    <location>
        <position position="1"/>
    </location>
</feature>
<name>A0ABD4KU95_VIBAN</name>
<feature type="non-terminal residue" evidence="1">
    <location>
        <position position="144"/>
    </location>
</feature>